<dbReference type="Pfam" id="PF02518">
    <property type="entry name" value="HATPase_c"/>
    <property type="match status" value="1"/>
</dbReference>
<dbReference type="AlphaFoldDB" id="A0A7W8D3T6"/>
<dbReference type="InterPro" id="IPR036097">
    <property type="entry name" value="HisK_dim/P_sf"/>
</dbReference>
<evidence type="ECO:0000256" key="3">
    <source>
        <dbReference type="ARBA" id="ARBA00022553"/>
    </source>
</evidence>
<dbReference type="EC" id="2.7.13.3" evidence="2"/>
<evidence type="ECO:0000256" key="6">
    <source>
        <dbReference type="SAM" id="Phobius"/>
    </source>
</evidence>
<dbReference type="SMART" id="SM00387">
    <property type="entry name" value="HATPase_c"/>
    <property type="match status" value="1"/>
</dbReference>
<evidence type="ECO:0000256" key="4">
    <source>
        <dbReference type="PROSITE-ProRule" id="PRU00169"/>
    </source>
</evidence>
<comment type="catalytic activity">
    <reaction evidence="1">
        <text>ATP + protein L-histidine = ADP + protein N-phospho-L-histidine.</text>
        <dbReference type="EC" id="2.7.13.3"/>
    </reaction>
</comment>
<evidence type="ECO:0000256" key="1">
    <source>
        <dbReference type="ARBA" id="ARBA00000085"/>
    </source>
</evidence>
<dbReference type="PANTHER" id="PTHR43065">
    <property type="entry name" value="SENSOR HISTIDINE KINASE"/>
    <property type="match status" value="1"/>
</dbReference>
<feature type="transmembrane region" description="Helical" evidence="6">
    <location>
        <begin position="45"/>
        <end position="63"/>
    </location>
</feature>
<dbReference type="PROSITE" id="PS50109">
    <property type="entry name" value="HIS_KIN"/>
    <property type="match status" value="1"/>
</dbReference>
<evidence type="ECO:0000259" key="7">
    <source>
        <dbReference type="PROSITE" id="PS50109"/>
    </source>
</evidence>
<evidence type="ECO:0000313" key="10">
    <source>
        <dbReference type="Proteomes" id="UP000521199"/>
    </source>
</evidence>
<comment type="caution">
    <text evidence="9">The sequence shown here is derived from an EMBL/GenBank/DDBJ whole genome shotgun (WGS) entry which is preliminary data.</text>
</comment>
<keyword evidence="6" id="KW-0472">Membrane</keyword>
<dbReference type="InterPro" id="IPR004358">
    <property type="entry name" value="Sig_transdc_His_kin-like_C"/>
</dbReference>
<dbReference type="InterPro" id="IPR005467">
    <property type="entry name" value="His_kinase_dom"/>
</dbReference>
<dbReference type="CDD" id="cd00156">
    <property type="entry name" value="REC"/>
    <property type="match status" value="1"/>
</dbReference>
<dbReference type="PROSITE" id="PS50110">
    <property type="entry name" value="RESPONSE_REGULATORY"/>
    <property type="match status" value="1"/>
</dbReference>
<proteinExistence type="predicted"/>
<dbReference type="InterPro" id="IPR001789">
    <property type="entry name" value="Sig_transdc_resp-reg_receiver"/>
</dbReference>
<protein>
    <recommendedName>
        <fullName evidence="2">histidine kinase</fullName>
        <ecNumber evidence="2">2.7.13.3</ecNumber>
    </recommendedName>
</protein>
<dbReference type="SUPFAM" id="SSF47384">
    <property type="entry name" value="Homodimeric domain of signal transducing histidine kinase"/>
    <property type="match status" value="1"/>
</dbReference>
<feature type="domain" description="Histidine kinase" evidence="7">
    <location>
        <begin position="257"/>
        <end position="464"/>
    </location>
</feature>
<dbReference type="InterPro" id="IPR036890">
    <property type="entry name" value="HATPase_C_sf"/>
</dbReference>
<keyword evidence="10" id="KW-1185">Reference proteome</keyword>
<sequence>MHAPRPPATVRALTDRLVGAPLRRLLAWLRTVPIDDPVDRRNAPMLQLLLVVIGTVVPVLAALRWQRDWGIGIDVTRELLAMLTMAFAWTCLYLVRVGQFRVAASLLIASSLGLLGVTYATEGLRIQVDVQYLHALPLILGGLLLGRRALWGVAAVLLLVFALGAARDLAMMLDIPALRSAAYAALLRASVGTLIVALILDRAVSALREALLSATRRGEELARTRDRLEREIVEKERSQAQLLHSQKMEAVGRLAGGVAHDFNNILGVILGYASRADAALDPDAADASLAGIRSAAQRGAVVTRRLLSLSRDEAREVAVFDAAAAVRDIAPMLRQLFGQQVQMAAHVAAEPLPVRLDRAEFELALLNIAANARDAMPDGGTVRINVERQHGSVAITVTDSGVGMPPDVIERMFDPFFTTKARGHGTGIGLAVVHRLATEAGGAVRVDSEPGRGTALRLLLPLVDAPPAVTTRPATLRVLLVEDDAELRGLLRDALRAAGCDVLAAGRVREAQALARDAERIDAVVSDFDLPDGTADELFADLAPRLPEAHLLLISALDRSAARRHSRGLRVRTLAKPFAPDRLVRMLLEMAQAGPRRDG</sequence>
<dbReference type="SUPFAM" id="SSF55874">
    <property type="entry name" value="ATPase domain of HSP90 chaperone/DNA topoisomerase II/histidine kinase"/>
    <property type="match status" value="1"/>
</dbReference>
<dbReference type="InterPro" id="IPR003594">
    <property type="entry name" value="HATPase_dom"/>
</dbReference>
<dbReference type="RefSeq" id="WP_183959991.1">
    <property type="nucleotide sequence ID" value="NZ_JACHHP010000002.1"/>
</dbReference>
<dbReference type="InterPro" id="IPR003661">
    <property type="entry name" value="HisK_dim/P_dom"/>
</dbReference>
<gene>
    <name evidence="9" type="ORF">HNQ52_000962</name>
</gene>
<dbReference type="Gene3D" id="3.40.50.2300">
    <property type="match status" value="1"/>
</dbReference>
<feature type="transmembrane region" description="Helical" evidence="6">
    <location>
        <begin position="181"/>
        <end position="200"/>
    </location>
</feature>
<dbReference type="CDD" id="cd00082">
    <property type="entry name" value="HisKA"/>
    <property type="match status" value="1"/>
</dbReference>
<feature type="transmembrane region" description="Helical" evidence="6">
    <location>
        <begin position="75"/>
        <end position="95"/>
    </location>
</feature>
<keyword evidence="6" id="KW-1133">Transmembrane helix</keyword>
<dbReference type="EMBL" id="JACHHP010000002">
    <property type="protein sequence ID" value="MBB5207433.1"/>
    <property type="molecule type" value="Genomic_DNA"/>
</dbReference>
<dbReference type="InterPro" id="IPR011006">
    <property type="entry name" value="CheY-like_superfamily"/>
</dbReference>
<evidence type="ECO:0000259" key="8">
    <source>
        <dbReference type="PROSITE" id="PS50110"/>
    </source>
</evidence>
<dbReference type="PRINTS" id="PR00344">
    <property type="entry name" value="BCTRLSENSOR"/>
</dbReference>
<dbReference type="Gene3D" id="1.10.287.130">
    <property type="match status" value="1"/>
</dbReference>
<keyword evidence="3 4" id="KW-0597">Phosphoprotein</keyword>
<accession>A0A7W8D3T6</accession>
<keyword evidence="9" id="KW-0418">Kinase</keyword>
<name>A0A7W8D3T6_9GAMM</name>
<dbReference type="Pfam" id="PF00072">
    <property type="entry name" value="Response_reg"/>
    <property type="match status" value="1"/>
</dbReference>
<dbReference type="PANTHER" id="PTHR43065:SF42">
    <property type="entry name" value="TWO-COMPONENT SENSOR PPRA"/>
    <property type="match status" value="1"/>
</dbReference>
<reference evidence="9 10" key="1">
    <citation type="submission" date="2020-08" db="EMBL/GenBank/DDBJ databases">
        <title>Genomic Encyclopedia of Type Strains, Phase IV (KMG-IV): sequencing the most valuable type-strain genomes for metagenomic binning, comparative biology and taxonomic classification.</title>
        <authorList>
            <person name="Goeker M."/>
        </authorList>
    </citation>
    <scope>NUCLEOTIDE SEQUENCE [LARGE SCALE GENOMIC DNA]</scope>
    <source>
        <strain evidence="9 10">DSM 24163</strain>
    </source>
</reference>
<feature type="transmembrane region" description="Helical" evidence="6">
    <location>
        <begin position="132"/>
        <end position="161"/>
    </location>
</feature>
<dbReference type="SMART" id="SM00448">
    <property type="entry name" value="REC"/>
    <property type="match status" value="1"/>
</dbReference>
<evidence type="ECO:0000313" key="9">
    <source>
        <dbReference type="EMBL" id="MBB5207433.1"/>
    </source>
</evidence>
<evidence type="ECO:0000256" key="5">
    <source>
        <dbReference type="SAM" id="Coils"/>
    </source>
</evidence>
<dbReference type="GO" id="GO:0000155">
    <property type="term" value="F:phosphorelay sensor kinase activity"/>
    <property type="evidence" value="ECO:0007669"/>
    <property type="project" value="InterPro"/>
</dbReference>
<dbReference type="Gene3D" id="3.30.565.10">
    <property type="entry name" value="Histidine kinase-like ATPase, C-terminal domain"/>
    <property type="match status" value="1"/>
</dbReference>
<keyword evidence="6" id="KW-0812">Transmembrane</keyword>
<keyword evidence="5" id="KW-0175">Coiled coil</keyword>
<feature type="coiled-coil region" evidence="5">
    <location>
        <begin position="211"/>
        <end position="245"/>
    </location>
</feature>
<dbReference type="Proteomes" id="UP000521199">
    <property type="component" value="Unassembled WGS sequence"/>
</dbReference>
<feature type="domain" description="Response regulatory" evidence="8">
    <location>
        <begin position="477"/>
        <end position="591"/>
    </location>
</feature>
<feature type="modified residue" description="4-aspartylphosphate" evidence="4">
    <location>
        <position position="527"/>
    </location>
</feature>
<dbReference type="SUPFAM" id="SSF52172">
    <property type="entry name" value="CheY-like"/>
    <property type="match status" value="1"/>
</dbReference>
<feature type="transmembrane region" description="Helical" evidence="6">
    <location>
        <begin position="101"/>
        <end position="120"/>
    </location>
</feature>
<dbReference type="SMART" id="SM00388">
    <property type="entry name" value="HisKA"/>
    <property type="match status" value="1"/>
</dbReference>
<organism evidence="9 10">
    <name type="scientific">Chiayiivirga flava</name>
    <dbReference type="NCBI Taxonomy" id="659595"/>
    <lineage>
        <taxon>Bacteria</taxon>
        <taxon>Pseudomonadati</taxon>
        <taxon>Pseudomonadota</taxon>
        <taxon>Gammaproteobacteria</taxon>
        <taxon>Lysobacterales</taxon>
        <taxon>Lysobacteraceae</taxon>
        <taxon>Chiayiivirga</taxon>
    </lineage>
</organism>
<evidence type="ECO:0000256" key="2">
    <source>
        <dbReference type="ARBA" id="ARBA00012438"/>
    </source>
</evidence>
<keyword evidence="9" id="KW-0808">Transferase</keyword>